<reference evidence="2" key="1">
    <citation type="journal article" date="2020" name="Science">
        <title>Unexpected conservation and global transmission of agrobacterial virulence plasmids.</title>
        <authorList>
            <person name="Weisberg A.J."/>
            <person name="Davis E.W. 2nd"/>
            <person name="Tabima J."/>
            <person name="Belcher M.S."/>
            <person name="Miller M."/>
            <person name="Kuo C.H."/>
            <person name="Loper J.E."/>
            <person name="Grunwald N.J."/>
            <person name="Putnam M.L."/>
            <person name="Chang J.H."/>
        </authorList>
    </citation>
    <scope>NUCLEOTIDE SEQUENCE</scope>
    <source>
        <strain evidence="2">17-1853-1a</strain>
    </source>
</reference>
<evidence type="ECO:0000256" key="1">
    <source>
        <dbReference type="SAM" id="Phobius"/>
    </source>
</evidence>
<proteinExistence type="predicted"/>
<protein>
    <submittedName>
        <fullName evidence="2">DUF1003 domain-containing protein</fullName>
    </submittedName>
</protein>
<evidence type="ECO:0000313" key="3">
    <source>
        <dbReference type="Proteomes" id="UP000702952"/>
    </source>
</evidence>
<dbReference type="Proteomes" id="UP000702952">
    <property type="component" value="Unassembled WGS sequence"/>
</dbReference>
<dbReference type="KEGG" id="atf:Ach5_17240"/>
<dbReference type="EMBL" id="JAAMAY010000030">
    <property type="protein sequence ID" value="NTC30467.1"/>
    <property type="molecule type" value="Genomic_DNA"/>
</dbReference>
<sequence>MATHIEDDSDMLIPQDLAEGASRYLGKPLELLPDREKAIFRRLAARRTISADANAVFDERLTPGQRLADAVAKFGGSWTFILIFAALLAIWLSANIIAASNAFDPYPFIFLNLILSMLAAVQAPVIMMSQNRHAAKDRIDAAHDYEVNLKAEIEIMALHDKFDRMRSIELKALVDKQQQQIDLLTKLVLKQTG</sequence>
<name>A0AA44F6P9_AGRTU</name>
<keyword evidence="1" id="KW-1133">Transmembrane helix</keyword>
<comment type="caution">
    <text evidence="2">The sequence shown here is derived from an EMBL/GenBank/DDBJ whole genome shotgun (WGS) entry which is preliminary data.</text>
</comment>
<accession>A0AA44F6P9</accession>
<dbReference type="PANTHER" id="PTHR41386:SF1">
    <property type="entry name" value="MEMBRANE PROTEIN"/>
    <property type="match status" value="1"/>
</dbReference>
<dbReference type="AlphaFoldDB" id="A0AA44F6P9"/>
<accession>A0AA86KQ75</accession>
<dbReference type="InterPro" id="IPR010406">
    <property type="entry name" value="DUF1003"/>
</dbReference>
<organism evidence="2 3">
    <name type="scientific">Agrobacterium tumefaciens</name>
    <dbReference type="NCBI Taxonomy" id="358"/>
    <lineage>
        <taxon>Bacteria</taxon>
        <taxon>Pseudomonadati</taxon>
        <taxon>Pseudomonadota</taxon>
        <taxon>Alphaproteobacteria</taxon>
        <taxon>Hyphomicrobiales</taxon>
        <taxon>Rhizobiaceae</taxon>
        <taxon>Rhizobium/Agrobacterium group</taxon>
        <taxon>Agrobacterium</taxon>
        <taxon>Agrobacterium tumefaciens complex</taxon>
    </lineage>
</organism>
<keyword evidence="1" id="KW-0812">Transmembrane</keyword>
<keyword evidence="1" id="KW-0472">Membrane</keyword>
<dbReference type="Pfam" id="PF06210">
    <property type="entry name" value="DUF1003"/>
    <property type="match status" value="1"/>
</dbReference>
<gene>
    <name evidence="2" type="ORF">G6M46_20245</name>
</gene>
<dbReference type="RefSeq" id="WP_003515941.1">
    <property type="nucleotide sequence ID" value="NZ_CP011246.1"/>
</dbReference>
<feature type="transmembrane region" description="Helical" evidence="1">
    <location>
        <begin position="106"/>
        <end position="128"/>
    </location>
</feature>
<dbReference type="PANTHER" id="PTHR41386">
    <property type="entry name" value="INTEGRAL MEMBRANE PROTEIN-RELATED"/>
    <property type="match status" value="1"/>
</dbReference>
<evidence type="ECO:0000313" key="2">
    <source>
        <dbReference type="EMBL" id="NTC30467.1"/>
    </source>
</evidence>
<feature type="transmembrane region" description="Helical" evidence="1">
    <location>
        <begin position="70"/>
        <end position="94"/>
    </location>
</feature>